<gene>
    <name evidence="3" type="ORF">BEMITA_LOCUS7914</name>
</gene>
<proteinExistence type="predicted"/>
<evidence type="ECO:0000259" key="2">
    <source>
        <dbReference type="Pfam" id="PF20426"/>
    </source>
</evidence>
<dbReference type="GO" id="GO:0005829">
    <property type="term" value="C:cytosol"/>
    <property type="evidence" value="ECO:0007669"/>
    <property type="project" value="TreeGrafter"/>
</dbReference>
<dbReference type="GO" id="GO:0008104">
    <property type="term" value="P:intracellular protein localization"/>
    <property type="evidence" value="ECO:0007669"/>
    <property type="project" value="TreeGrafter"/>
</dbReference>
<dbReference type="GO" id="GO:0019901">
    <property type="term" value="F:protein kinase binding"/>
    <property type="evidence" value="ECO:0007669"/>
    <property type="project" value="TreeGrafter"/>
</dbReference>
<dbReference type="InterPro" id="IPR046851">
    <property type="entry name" value="NBCH_WD40"/>
</dbReference>
<dbReference type="SMART" id="SM00320">
    <property type="entry name" value="WD40"/>
    <property type="match status" value="4"/>
</dbReference>
<dbReference type="Proteomes" id="UP001152759">
    <property type="component" value="Chromosome 4"/>
</dbReference>
<organism evidence="3 4">
    <name type="scientific">Bemisia tabaci</name>
    <name type="common">Sweetpotato whitefly</name>
    <name type="synonym">Aleurodes tabaci</name>
    <dbReference type="NCBI Taxonomy" id="7038"/>
    <lineage>
        <taxon>Eukaryota</taxon>
        <taxon>Metazoa</taxon>
        <taxon>Ecdysozoa</taxon>
        <taxon>Arthropoda</taxon>
        <taxon>Hexapoda</taxon>
        <taxon>Insecta</taxon>
        <taxon>Pterygota</taxon>
        <taxon>Neoptera</taxon>
        <taxon>Paraneoptera</taxon>
        <taxon>Hemiptera</taxon>
        <taxon>Sternorrhyncha</taxon>
        <taxon>Aleyrodoidea</taxon>
        <taxon>Aleyrodidae</taxon>
        <taxon>Aleyrodinae</taxon>
        <taxon>Bemisia</taxon>
    </lineage>
</organism>
<dbReference type="Gene3D" id="2.130.10.10">
    <property type="entry name" value="YVTN repeat-like/Quinoprotein amine dehydrogenase"/>
    <property type="match status" value="2"/>
</dbReference>
<dbReference type="InterPro" id="IPR050865">
    <property type="entry name" value="BEACH_Domain"/>
</dbReference>
<dbReference type="AlphaFoldDB" id="A0A9P0F4V1"/>
<evidence type="ECO:0000313" key="4">
    <source>
        <dbReference type="Proteomes" id="UP001152759"/>
    </source>
</evidence>
<dbReference type="InterPro" id="IPR015943">
    <property type="entry name" value="WD40/YVTN_repeat-like_dom_sf"/>
</dbReference>
<reference evidence="3" key="1">
    <citation type="submission" date="2021-12" db="EMBL/GenBank/DDBJ databases">
        <authorList>
            <person name="King R."/>
        </authorList>
    </citation>
    <scope>NUCLEOTIDE SEQUENCE</scope>
</reference>
<accession>A0A9P0F4V1</accession>
<keyword evidence="4" id="KW-1185">Reference proteome</keyword>
<dbReference type="PANTHER" id="PTHR13743:SF162">
    <property type="entry name" value="NEUROBEACHIN"/>
    <property type="match status" value="1"/>
</dbReference>
<dbReference type="InterPro" id="IPR001680">
    <property type="entry name" value="WD40_rpt"/>
</dbReference>
<dbReference type="EMBL" id="OU963865">
    <property type="protein sequence ID" value="CAH0389042.1"/>
    <property type="molecule type" value="Genomic_DNA"/>
</dbReference>
<feature type="domain" description="Neurobeachin beta-propeller" evidence="2">
    <location>
        <begin position="80"/>
        <end position="354"/>
    </location>
</feature>
<protein>
    <recommendedName>
        <fullName evidence="2">Neurobeachin beta-propeller domain-containing protein</fullName>
    </recommendedName>
</protein>
<dbReference type="GO" id="GO:0016020">
    <property type="term" value="C:membrane"/>
    <property type="evidence" value="ECO:0007669"/>
    <property type="project" value="TreeGrafter"/>
</dbReference>
<dbReference type="InterPro" id="IPR036322">
    <property type="entry name" value="WD40_repeat_dom_sf"/>
</dbReference>
<feature type="repeat" description="WD" evidence="1">
    <location>
        <begin position="275"/>
        <end position="306"/>
    </location>
</feature>
<evidence type="ECO:0000256" key="1">
    <source>
        <dbReference type="PROSITE-ProRule" id="PRU00221"/>
    </source>
</evidence>
<dbReference type="PROSITE" id="PS50082">
    <property type="entry name" value="WD_REPEATS_2"/>
    <property type="match status" value="1"/>
</dbReference>
<dbReference type="SUPFAM" id="SSF50978">
    <property type="entry name" value="WD40 repeat-like"/>
    <property type="match status" value="1"/>
</dbReference>
<sequence length="363" mass="40095">MKFQSHSGICHLSANTYPQLPLPSVVSVSASLQFAVNKWNSNYSLLVQSPSYAETPGPHTANTNLPLFMDPLLSQSNNSNIIAQKRHLGDNFSQKLKIRSNCFVTTVDSRFLIACGFWDNSFRVFSTESAKIVQIVFGHYGVVTCLSRSECNITSDCYIASGSADCTVLLWHWNARSQTIVGEGDIPTPRATLTGHDNPVVTVVISAELGLVISASQNGPVLVHTTFGDLLRSLEAPVGFNSPECIAMSREGIIVVTYERGHIATFTINGNRMRHETHADNLHCMLLSRDGEYLITGGEKGIVEVWRAFNLALLYAFPACDTAIRSIALTPDQKFLLAGLSSGMIVVFHIDFNRWHHEFQQRY</sequence>
<name>A0A9P0F4V1_BEMTA</name>
<dbReference type="Pfam" id="PF20426">
    <property type="entry name" value="NBCH_WD40"/>
    <property type="match status" value="1"/>
</dbReference>
<dbReference type="PANTHER" id="PTHR13743">
    <property type="entry name" value="BEIGE/BEACH-RELATED"/>
    <property type="match status" value="1"/>
</dbReference>
<keyword evidence="1" id="KW-0853">WD repeat</keyword>
<evidence type="ECO:0000313" key="3">
    <source>
        <dbReference type="EMBL" id="CAH0389042.1"/>
    </source>
</evidence>